<protein>
    <recommendedName>
        <fullName evidence="4">Nucleoside recognition protein</fullName>
    </recommendedName>
</protein>
<dbReference type="PANTHER" id="PTHR38139:SF1">
    <property type="entry name" value="NUCLEOSIDE TRANSPORTER_FEOB GTPASE GATE DOMAIN-CONTAINING PROTEIN"/>
    <property type="match status" value="1"/>
</dbReference>
<comment type="caution">
    <text evidence="2">The sequence shown here is derived from an EMBL/GenBank/DDBJ whole genome shotgun (WGS) entry which is preliminary data.</text>
</comment>
<feature type="transmembrane region" description="Helical" evidence="1">
    <location>
        <begin position="251"/>
        <end position="270"/>
    </location>
</feature>
<feature type="transmembrane region" description="Helical" evidence="1">
    <location>
        <begin position="115"/>
        <end position="141"/>
    </location>
</feature>
<accession>A0A7X1AZK0</accession>
<keyword evidence="1" id="KW-0812">Transmembrane</keyword>
<evidence type="ECO:0000313" key="3">
    <source>
        <dbReference type="Proteomes" id="UP000525652"/>
    </source>
</evidence>
<evidence type="ECO:0000256" key="1">
    <source>
        <dbReference type="SAM" id="Phobius"/>
    </source>
</evidence>
<dbReference type="InterPro" id="IPR038880">
    <property type="entry name" value="MJ0871-like"/>
</dbReference>
<organism evidence="2 3">
    <name type="scientific">Puniceicoccus vermicola</name>
    <dbReference type="NCBI Taxonomy" id="388746"/>
    <lineage>
        <taxon>Bacteria</taxon>
        <taxon>Pseudomonadati</taxon>
        <taxon>Verrucomicrobiota</taxon>
        <taxon>Opitutia</taxon>
        <taxon>Puniceicoccales</taxon>
        <taxon>Puniceicoccaceae</taxon>
        <taxon>Puniceicoccus</taxon>
    </lineage>
</organism>
<dbReference type="EMBL" id="JACHVA010000102">
    <property type="protein sequence ID" value="MBC2602873.1"/>
    <property type="molecule type" value="Genomic_DNA"/>
</dbReference>
<feature type="transmembrane region" description="Helical" evidence="1">
    <location>
        <begin position="290"/>
        <end position="314"/>
    </location>
</feature>
<keyword evidence="1" id="KW-1133">Transmembrane helix</keyword>
<feature type="transmembrane region" description="Helical" evidence="1">
    <location>
        <begin position="14"/>
        <end position="33"/>
    </location>
</feature>
<keyword evidence="3" id="KW-1185">Reference proteome</keyword>
<feature type="transmembrane region" description="Helical" evidence="1">
    <location>
        <begin position="181"/>
        <end position="199"/>
    </location>
</feature>
<dbReference type="AlphaFoldDB" id="A0A7X1AZK0"/>
<feature type="transmembrane region" description="Helical" evidence="1">
    <location>
        <begin position="219"/>
        <end position="239"/>
    </location>
</feature>
<evidence type="ECO:0000313" key="2">
    <source>
        <dbReference type="EMBL" id="MBC2602873.1"/>
    </source>
</evidence>
<dbReference type="Proteomes" id="UP000525652">
    <property type="component" value="Unassembled WGS sequence"/>
</dbReference>
<evidence type="ECO:0008006" key="4">
    <source>
        <dbReference type="Google" id="ProtNLM"/>
    </source>
</evidence>
<name>A0A7X1AZK0_9BACT</name>
<reference evidence="2 3" key="1">
    <citation type="submission" date="2020-07" db="EMBL/GenBank/DDBJ databases">
        <authorList>
            <person name="Feng X."/>
        </authorList>
    </citation>
    <scope>NUCLEOTIDE SEQUENCE [LARGE SCALE GENOMIC DNA]</scope>
    <source>
        <strain evidence="2 3">JCM14086</strain>
    </source>
</reference>
<keyword evidence="1" id="KW-0472">Membrane</keyword>
<dbReference type="RefSeq" id="WP_185693539.1">
    <property type="nucleotide sequence ID" value="NZ_JACHVA010000102.1"/>
</dbReference>
<gene>
    <name evidence="2" type="ORF">H5P30_13905</name>
</gene>
<proteinExistence type="predicted"/>
<sequence length="316" mass="33719">MTFDLLWTKVLPQVWDLTLTLSLGVFIGVLLEVSGCLKKLAKYAGPLLSLGRFSPESGAAFVASFGSTKAAHAMLASAYRGGKIQRRELVLSAVANSLPSTLLHLKFFAPLMISVLGAVGAAYVGFVIGAAVLVFLVAVILSRLLVSPTINTVDAEDLKAVSVRPTPKIAARMMWDRWWKMTLRVLLVAIPVYAAVDWIQAEGGFKWIASILPSWVDAIFPVQSMSIIVAQLSGTTAAVSTTKSLLESGALSGTQVFFTLLAGYCLALPVKVLRRSLPSAVSIFPDTTGFWIIGVSQGVRLLLAVSMVGTYMVIAS</sequence>
<dbReference type="PANTHER" id="PTHR38139">
    <property type="entry name" value="GATE DOMAIN-CONTAINING PROTEIN"/>
    <property type="match status" value="1"/>
</dbReference>
<feature type="transmembrane region" description="Helical" evidence="1">
    <location>
        <begin position="89"/>
        <end position="109"/>
    </location>
</feature>